<organism evidence="1 2">
    <name type="scientific">Tagetes erecta</name>
    <name type="common">African marigold</name>
    <dbReference type="NCBI Taxonomy" id="13708"/>
    <lineage>
        <taxon>Eukaryota</taxon>
        <taxon>Viridiplantae</taxon>
        <taxon>Streptophyta</taxon>
        <taxon>Embryophyta</taxon>
        <taxon>Tracheophyta</taxon>
        <taxon>Spermatophyta</taxon>
        <taxon>Magnoliopsida</taxon>
        <taxon>eudicotyledons</taxon>
        <taxon>Gunneridae</taxon>
        <taxon>Pentapetalae</taxon>
        <taxon>asterids</taxon>
        <taxon>campanulids</taxon>
        <taxon>Asterales</taxon>
        <taxon>Asteraceae</taxon>
        <taxon>Asteroideae</taxon>
        <taxon>Heliantheae alliance</taxon>
        <taxon>Tageteae</taxon>
        <taxon>Tagetes</taxon>
    </lineage>
</organism>
<dbReference type="PANTHER" id="PTHR33108:SF32">
    <property type="entry name" value="DUF1677 FAMILY PROTEIN (DUF1677)"/>
    <property type="match status" value="1"/>
</dbReference>
<dbReference type="Proteomes" id="UP001229421">
    <property type="component" value="Unassembled WGS sequence"/>
</dbReference>
<dbReference type="Pfam" id="PF07911">
    <property type="entry name" value="DUF1677"/>
    <property type="match status" value="1"/>
</dbReference>
<gene>
    <name evidence="1" type="ORF">QVD17_00352</name>
</gene>
<dbReference type="PANTHER" id="PTHR33108">
    <property type="entry name" value="OS01G0745000 PROTEIN"/>
    <property type="match status" value="1"/>
</dbReference>
<reference evidence="1" key="1">
    <citation type="journal article" date="2023" name="bioRxiv">
        <title>Improved chromosome-level genome assembly for marigold (Tagetes erecta).</title>
        <authorList>
            <person name="Jiang F."/>
            <person name="Yuan L."/>
            <person name="Wang S."/>
            <person name="Wang H."/>
            <person name="Xu D."/>
            <person name="Wang A."/>
            <person name="Fan W."/>
        </authorList>
    </citation>
    <scope>NUCLEOTIDE SEQUENCE</scope>
    <source>
        <strain evidence="1">WSJ</strain>
        <tissue evidence="1">Leaf</tissue>
    </source>
</reference>
<protein>
    <submittedName>
        <fullName evidence="1">Uncharacterized protein</fullName>
    </submittedName>
</protein>
<name>A0AAD8L5M2_TARER</name>
<keyword evidence="2" id="KW-1185">Reference proteome</keyword>
<accession>A0AAD8L5M2</accession>
<dbReference type="AlphaFoldDB" id="A0AAD8L5M2"/>
<sequence length="102" mass="11770">MKRIQERYKGKWICGLCGEAVKDEIVRSERLISTEEAMMRDMFVGINNFKELGLTTNTISSLKLELFMLEEHEGTEVYRTLPTCRNCLCRKNVGGKGREMGF</sequence>
<comment type="caution">
    <text evidence="1">The sequence shown here is derived from an EMBL/GenBank/DDBJ whole genome shotgun (WGS) entry which is preliminary data.</text>
</comment>
<proteinExistence type="predicted"/>
<evidence type="ECO:0000313" key="2">
    <source>
        <dbReference type="Proteomes" id="UP001229421"/>
    </source>
</evidence>
<dbReference type="InterPro" id="IPR012876">
    <property type="entry name" value="DUF1677_pln"/>
</dbReference>
<evidence type="ECO:0000313" key="1">
    <source>
        <dbReference type="EMBL" id="KAK1434604.1"/>
    </source>
</evidence>
<dbReference type="EMBL" id="JAUHHV010000001">
    <property type="protein sequence ID" value="KAK1434604.1"/>
    <property type="molecule type" value="Genomic_DNA"/>
</dbReference>